<name>A0ABR8XDS9_9BACL</name>
<comment type="caution">
    <text evidence="1">The sequence shown here is derived from an EMBL/GenBank/DDBJ whole genome shotgun (WGS) entry which is preliminary data.</text>
</comment>
<keyword evidence="2" id="KW-1185">Reference proteome</keyword>
<organism evidence="1 2">
    <name type="scientific">Ureibacillus galli</name>
    <dbReference type="NCBI Taxonomy" id="2762222"/>
    <lineage>
        <taxon>Bacteria</taxon>
        <taxon>Bacillati</taxon>
        <taxon>Bacillota</taxon>
        <taxon>Bacilli</taxon>
        <taxon>Bacillales</taxon>
        <taxon>Caryophanaceae</taxon>
        <taxon>Ureibacillus</taxon>
    </lineage>
</organism>
<accession>A0ABR8XDS9</accession>
<proteinExistence type="predicted"/>
<dbReference type="Proteomes" id="UP000640930">
    <property type="component" value="Unassembled WGS sequence"/>
</dbReference>
<evidence type="ECO:0000313" key="2">
    <source>
        <dbReference type="Proteomes" id="UP000640930"/>
    </source>
</evidence>
<reference evidence="1 2" key="1">
    <citation type="submission" date="2020-08" db="EMBL/GenBank/DDBJ databases">
        <title>A Genomic Blueprint of the Chicken Gut Microbiome.</title>
        <authorList>
            <person name="Gilroy R."/>
            <person name="Ravi A."/>
            <person name="Getino M."/>
            <person name="Pursley I."/>
            <person name="Horton D.L."/>
            <person name="Alikhan N.-F."/>
            <person name="Baker D."/>
            <person name="Gharbi K."/>
            <person name="Hall N."/>
            <person name="Watson M."/>
            <person name="Adriaenssens E.M."/>
            <person name="Foster-Nyarko E."/>
            <person name="Jarju S."/>
            <person name="Secka A."/>
            <person name="Antonio M."/>
            <person name="Oren A."/>
            <person name="Chaudhuri R."/>
            <person name="La Ragione R.M."/>
            <person name="Hildebrand F."/>
            <person name="Pallen M.J."/>
        </authorList>
    </citation>
    <scope>NUCLEOTIDE SEQUENCE [LARGE SCALE GENOMIC DNA]</scope>
    <source>
        <strain evidence="1 2">Re31</strain>
    </source>
</reference>
<dbReference type="EMBL" id="JACSQA010000018">
    <property type="protein sequence ID" value="MBD8027365.1"/>
    <property type="molecule type" value="Genomic_DNA"/>
</dbReference>
<protein>
    <submittedName>
        <fullName evidence="1">Uncharacterized protein</fullName>
    </submittedName>
</protein>
<sequence>MNNFFKNTDLYYNNRSIEIVQLFPSFNLAKIKYSGTSEEITVDINFIDNQISKESYLTIKV</sequence>
<evidence type="ECO:0000313" key="1">
    <source>
        <dbReference type="EMBL" id="MBD8027365.1"/>
    </source>
</evidence>
<dbReference type="RefSeq" id="WP_191707807.1">
    <property type="nucleotide sequence ID" value="NZ_JACSQA010000018.1"/>
</dbReference>
<gene>
    <name evidence="1" type="ORF">H9636_11935</name>
</gene>